<reference evidence="1 2" key="1">
    <citation type="submission" date="2019-09" db="EMBL/GenBank/DDBJ databases">
        <title>Whole genome sequences of isolates from the Mars Exploration Rovers.</title>
        <authorList>
            <person name="Seuylemezian A."/>
            <person name="Vaishampayan P."/>
        </authorList>
    </citation>
    <scope>NUCLEOTIDE SEQUENCE [LARGE SCALE GENOMIC DNA]</scope>
    <source>
        <strain evidence="1 2">MER_TA_151</strain>
    </source>
</reference>
<gene>
    <name evidence="1" type="ORF">F4V44_16265</name>
</gene>
<organism evidence="1 2">
    <name type="scientific">Niallia endozanthoxylica</name>
    <dbReference type="NCBI Taxonomy" id="2036016"/>
    <lineage>
        <taxon>Bacteria</taxon>
        <taxon>Bacillati</taxon>
        <taxon>Bacillota</taxon>
        <taxon>Bacilli</taxon>
        <taxon>Bacillales</taxon>
        <taxon>Bacillaceae</taxon>
        <taxon>Niallia</taxon>
    </lineage>
</organism>
<dbReference type="InterPro" id="IPR015064">
    <property type="entry name" value="Sda"/>
</dbReference>
<evidence type="ECO:0000313" key="1">
    <source>
        <dbReference type="EMBL" id="KAA9022064.1"/>
    </source>
</evidence>
<dbReference type="InterPro" id="IPR036916">
    <property type="entry name" value="Sda_sf"/>
</dbReference>
<accession>A0A5J5HR59</accession>
<proteinExistence type="predicted"/>
<protein>
    <submittedName>
        <fullName evidence="1">Sporulation histidine kinase inhibitor Sda</fullName>
    </submittedName>
</protein>
<dbReference type="SUPFAM" id="SSF100985">
    <property type="entry name" value="Sporulation inhibitor Sda"/>
    <property type="match status" value="1"/>
</dbReference>
<name>A0A5J5HR59_9BACI</name>
<dbReference type="AlphaFoldDB" id="A0A5J5HR59"/>
<dbReference type="RefSeq" id="WP_150441059.1">
    <property type="nucleotide sequence ID" value="NZ_VYKL01000025.1"/>
</dbReference>
<dbReference type="EMBL" id="VYKL01000025">
    <property type="protein sequence ID" value="KAA9022064.1"/>
    <property type="molecule type" value="Genomic_DNA"/>
</dbReference>
<sequence>MNVLDILTNEELLTTYFLALDKKLDDEFIDMLRNELDDRVLKNLQTPQDDNHSHLTG</sequence>
<keyword evidence="2" id="KW-1185">Reference proteome</keyword>
<comment type="caution">
    <text evidence="1">The sequence shown here is derived from an EMBL/GenBank/DDBJ whole genome shotgun (WGS) entry which is preliminary data.</text>
</comment>
<dbReference type="OrthoDB" id="2933732at2"/>
<dbReference type="Gene3D" id="1.10.287.1100">
    <property type="entry name" value="Sporulation inhibitor A"/>
    <property type="match status" value="1"/>
</dbReference>
<dbReference type="Proteomes" id="UP000326671">
    <property type="component" value="Unassembled WGS sequence"/>
</dbReference>
<dbReference type="Pfam" id="PF08970">
    <property type="entry name" value="Sda"/>
    <property type="match status" value="1"/>
</dbReference>
<evidence type="ECO:0000313" key="2">
    <source>
        <dbReference type="Proteomes" id="UP000326671"/>
    </source>
</evidence>